<dbReference type="Proteomes" id="UP000287798">
    <property type="component" value="Unassembled WGS sequence"/>
</dbReference>
<sequence length="314" mass="34922">MLQLPPLLHRQAEDPGHRWPSGPLPPQVRHEVRLQPVLARVDSLTARARRAAGCALVAFGLLTAPAAGADDCLTERIDERARISQVLDGDTLALQDGRRLRLIGINTPELGRDGNPHEPGALAARDALRRLVFLNRNQLGLRLGREREDRYGRLLAHAFLADGRNLTAVMLKQGQGFALTVPPNTWQAECYHATAARARSADRGLWRRPDFRPQPAAALPISTEGFRFIRAGQVTHVSEGQYNKWINLQGNVALRIAKTDLDGFRGLDWKALPGRSIEASGWIYQRRGQLRLQIRHPLMLTVLPPPDRSGDKPD</sequence>
<dbReference type="PROSITE" id="PS50830">
    <property type="entry name" value="TNASE_3"/>
    <property type="match status" value="1"/>
</dbReference>
<dbReference type="SMART" id="SM00318">
    <property type="entry name" value="SNc"/>
    <property type="match status" value="1"/>
</dbReference>
<feature type="region of interest" description="Disordered" evidence="1">
    <location>
        <begin position="1"/>
        <end position="27"/>
    </location>
</feature>
<protein>
    <recommendedName>
        <fullName evidence="2">TNase-like domain-containing protein</fullName>
    </recommendedName>
</protein>
<accession>A0A426QK45</accession>
<feature type="domain" description="TNase-like" evidence="2">
    <location>
        <begin position="77"/>
        <end position="208"/>
    </location>
</feature>
<dbReference type="AlphaFoldDB" id="A0A426QK45"/>
<dbReference type="EMBL" id="QZMU01000001">
    <property type="protein sequence ID" value="RRQ22086.1"/>
    <property type="molecule type" value="Genomic_DNA"/>
</dbReference>
<dbReference type="Gene3D" id="2.40.50.90">
    <property type="match status" value="1"/>
</dbReference>
<proteinExistence type="predicted"/>
<dbReference type="InterPro" id="IPR016071">
    <property type="entry name" value="Staphylococal_nuclease_OB-fold"/>
</dbReference>
<evidence type="ECO:0000259" key="2">
    <source>
        <dbReference type="PROSITE" id="PS50830"/>
    </source>
</evidence>
<comment type="caution">
    <text evidence="3">The sequence shown here is derived from an EMBL/GenBank/DDBJ whole genome shotgun (WGS) entry which is preliminary data.</text>
</comment>
<gene>
    <name evidence="3" type="ORF">D6C00_09065</name>
</gene>
<dbReference type="Pfam" id="PF00565">
    <property type="entry name" value="SNase"/>
    <property type="match status" value="1"/>
</dbReference>
<evidence type="ECO:0000313" key="4">
    <source>
        <dbReference type="Proteomes" id="UP000287798"/>
    </source>
</evidence>
<evidence type="ECO:0000256" key="1">
    <source>
        <dbReference type="SAM" id="MobiDB-lite"/>
    </source>
</evidence>
<dbReference type="SUPFAM" id="SSF50199">
    <property type="entry name" value="Staphylococcal nuclease"/>
    <property type="match status" value="1"/>
</dbReference>
<evidence type="ECO:0000313" key="3">
    <source>
        <dbReference type="EMBL" id="RRQ22086.1"/>
    </source>
</evidence>
<keyword evidence="4" id="KW-1185">Reference proteome</keyword>
<organism evidence="3 4">
    <name type="scientific">Thiohalobacter thiocyanaticus</name>
    <dbReference type="NCBI Taxonomy" id="585455"/>
    <lineage>
        <taxon>Bacteria</taxon>
        <taxon>Pseudomonadati</taxon>
        <taxon>Pseudomonadota</taxon>
        <taxon>Gammaproteobacteria</taxon>
        <taxon>Thiohalobacterales</taxon>
        <taxon>Thiohalobacteraceae</taxon>
        <taxon>Thiohalobacter</taxon>
    </lineage>
</organism>
<name>A0A426QK45_9GAMM</name>
<reference evidence="3 4" key="1">
    <citation type="journal article" date="2010" name="Int. J. Syst. Evol. Microbiol.">
        <title>Thiohalobacter thiocyanaticus gen. nov., sp. nov., a moderately halophilic, sulfur-oxidizing gammaproteobacterium from hypersaline lakes, that utilizes thiocyanate.</title>
        <authorList>
            <person name="Sorokin D.Y."/>
            <person name="Kovaleva O.L."/>
            <person name="Tourova T.P."/>
            <person name="Muyzer G."/>
        </authorList>
    </citation>
    <scope>NUCLEOTIDE SEQUENCE [LARGE SCALE GENOMIC DNA]</scope>
    <source>
        <strain evidence="3 4">Hrh1</strain>
    </source>
</reference>
<dbReference type="InterPro" id="IPR035437">
    <property type="entry name" value="SNase_OB-fold_sf"/>
</dbReference>